<evidence type="ECO:0000256" key="2">
    <source>
        <dbReference type="ARBA" id="ARBA00022737"/>
    </source>
</evidence>
<keyword evidence="5" id="KW-1185">Reference proteome</keyword>
<feature type="compositionally biased region" description="Polar residues" evidence="3">
    <location>
        <begin position="355"/>
        <end position="366"/>
    </location>
</feature>
<feature type="compositionally biased region" description="Polar residues" evidence="3">
    <location>
        <begin position="380"/>
        <end position="407"/>
    </location>
</feature>
<dbReference type="OrthoDB" id="4869960at2759"/>
<dbReference type="GO" id="GO:0045944">
    <property type="term" value="P:positive regulation of transcription by RNA polymerase II"/>
    <property type="evidence" value="ECO:0007669"/>
    <property type="project" value="TreeGrafter"/>
</dbReference>
<dbReference type="PANTHER" id="PTHR15574:SF39">
    <property type="entry name" value="DDB1- AND CUL4-ASSOCIATED FACTOR 6"/>
    <property type="match status" value="1"/>
</dbReference>
<keyword evidence="2" id="KW-0677">Repeat</keyword>
<dbReference type="GO" id="GO:0080008">
    <property type="term" value="C:Cul4-RING E3 ubiquitin ligase complex"/>
    <property type="evidence" value="ECO:0007669"/>
    <property type="project" value="TreeGrafter"/>
</dbReference>
<gene>
    <name evidence="4" type="primary">Dcaf6-L</name>
    <name evidence="4" type="ORF">Hamer_G002355</name>
</gene>
<evidence type="ECO:0000313" key="4">
    <source>
        <dbReference type="EMBL" id="KAG7168331.1"/>
    </source>
</evidence>
<sequence>MLRHILKRHYDPLDNNLLYPLAKGSECLLQRMSLLQAMEVHRGCVNTVVWDTPGNLLLSGSDDQHLVICDPWERMTKTRIHTAHRANIFSAKFLPQTGNRKIISCSGDGILIYTDVERQEETHDCKFTCHLSTCYDVITLPDDPNTFLSCGEDGFVRWFDLRAKEQCSARNCQEDILLNMGRAVTAVAVNPITPYHMAVATQDSTIRIYDRRILGTRATDSYLEQTDRALLMRLKPDNMEGKNHRVTSLRYSQDGQDVLASYSSDYLYLFDTQNYKEVSLGIPADNDVETNSGPTLKRLRLRGDWSDTGPQALPESEMRNQAGDVGQARPTLHATLMQRMTDVLSRMLNDPGTRASVQNRSNSLVETSGDMDVGAEGGQLPSSNTDAQPSTSVPPTETVNASPTTEGSAEVVPQCSPTSEAIPSCSHTDNSSVTKPLETESQAIHPTDQTTSDSHLSSSSVEQPPQPSQSETNEATTNEVDSSKCDASNHIDEDSLNSSQRSTDQENVIDSNLEGLQDRISSLRRGFVQKHQVEPSVNLSYSGRGVGSGVISLGVGDEVSRGSGPHQEVAEEPSSSQATLLLSSPQPQSNQISQSHQTCEASALPEQPSCSSSSSSLSSSSSSSRQPHVAKAHVLPTSSSSPAICDMEVEPSSSSQAGRGGPGSEAIATGSSSHGTRASEFNFGPALDFGDDDSDDESTSARTAGARMASAIERAVQRARGERAPGVGGEAEATVPQAAVKQCYKGHRNARTMIKEACFWGDDHVMSGSDCGRVFAWERKTGRLVMLWEADRHVVNCLQPHPTLPVLATSGIDYDLKLWAPLCEESRFDEAKAQEITQRNEALLEETRDTITVPATFMIRMLASLNQIRRGTSFAERWRNRRQARRQGEGDDQGGSGE</sequence>
<feature type="compositionally biased region" description="Low complexity" evidence="3">
    <location>
        <begin position="573"/>
        <end position="597"/>
    </location>
</feature>
<dbReference type="InterPro" id="IPR045151">
    <property type="entry name" value="DCAF8"/>
</dbReference>
<accession>A0A8J5K344</accession>
<feature type="compositionally biased region" description="Polar residues" evidence="3">
    <location>
        <begin position="496"/>
        <end position="507"/>
    </location>
</feature>
<dbReference type="Pfam" id="PF00400">
    <property type="entry name" value="WD40"/>
    <property type="match status" value="1"/>
</dbReference>
<feature type="region of interest" description="Disordered" evidence="3">
    <location>
        <begin position="555"/>
        <end position="710"/>
    </location>
</feature>
<name>A0A8J5K344_HOMAM</name>
<feature type="compositionally biased region" description="Basic and acidic residues" evidence="3">
    <location>
        <begin position="481"/>
        <end position="493"/>
    </location>
</feature>
<dbReference type="AlphaFoldDB" id="A0A8J5K344"/>
<feature type="region of interest" description="Disordered" evidence="3">
    <location>
        <begin position="289"/>
        <end position="325"/>
    </location>
</feature>
<evidence type="ECO:0000256" key="1">
    <source>
        <dbReference type="ARBA" id="ARBA00022574"/>
    </source>
</evidence>
<evidence type="ECO:0000313" key="5">
    <source>
        <dbReference type="Proteomes" id="UP000747542"/>
    </source>
</evidence>
<reference evidence="4" key="1">
    <citation type="journal article" date="2021" name="Sci. Adv.">
        <title>The American lobster genome reveals insights on longevity, neural, and immune adaptations.</title>
        <authorList>
            <person name="Polinski J.M."/>
            <person name="Zimin A.V."/>
            <person name="Clark K.F."/>
            <person name="Kohn A.B."/>
            <person name="Sadowski N."/>
            <person name="Timp W."/>
            <person name="Ptitsyn A."/>
            <person name="Khanna P."/>
            <person name="Romanova D.Y."/>
            <person name="Williams P."/>
            <person name="Greenwood S.J."/>
            <person name="Moroz L.L."/>
            <person name="Walt D.R."/>
            <person name="Bodnar A.G."/>
        </authorList>
    </citation>
    <scope>NUCLEOTIDE SEQUENCE</scope>
    <source>
        <strain evidence="4">GMGI-L3</strain>
    </source>
</reference>
<comment type="caution">
    <text evidence="4">The sequence shown here is derived from an EMBL/GenBank/DDBJ whole genome shotgun (WGS) entry which is preliminary data.</text>
</comment>
<protein>
    <submittedName>
        <fullName evidence="4">DDB1- and CUL4-associated factor 6-like</fullName>
    </submittedName>
</protein>
<feature type="compositionally biased region" description="Low complexity" evidence="3">
    <location>
        <begin position="452"/>
        <end position="471"/>
    </location>
</feature>
<dbReference type="Proteomes" id="UP000747542">
    <property type="component" value="Unassembled WGS sequence"/>
</dbReference>
<feature type="compositionally biased region" description="Polar residues" evidence="3">
    <location>
        <begin position="415"/>
        <end position="451"/>
    </location>
</feature>
<feature type="region of interest" description="Disordered" evidence="3">
    <location>
        <begin position="350"/>
        <end position="507"/>
    </location>
</feature>
<dbReference type="InterPro" id="IPR001680">
    <property type="entry name" value="WD40_rpt"/>
</dbReference>
<feature type="compositionally biased region" description="Acidic residues" evidence="3">
    <location>
        <begin position="689"/>
        <end position="698"/>
    </location>
</feature>
<keyword evidence="1" id="KW-0853">WD repeat</keyword>
<dbReference type="EMBL" id="JAHLQT010020073">
    <property type="protein sequence ID" value="KAG7168331.1"/>
    <property type="molecule type" value="Genomic_DNA"/>
</dbReference>
<dbReference type="PANTHER" id="PTHR15574">
    <property type="entry name" value="WD REPEAT DOMAIN-CONTAINING FAMILY"/>
    <property type="match status" value="1"/>
</dbReference>
<evidence type="ECO:0000256" key="3">
    <source>
        <dbReference type="SAM" id="MobiDB-lite"/>
    </source>
</evidence>
<dbReference type="GO" id="GO:0005737">
    <property type="term" value="C:cytoplasm"/>
    <property type="evidence" value="ECO:0007669"/>
    <property type="project" value="TreeGrafter"/>
</dbReference>
<dbReference type="SMART" id="SM00320">
    <property type="entry name" value="WD40"/>
    <property type="match status" value="7"/>
</dbReference>
<organism evidence="4 5">
    <name type="scientific">Homarus americanus</name>
    <name type="common">American lobster</name>
    <dbReference type="NCBI Taxonomy" id="6706"/>
    <lineage>
        <taxon>Eukaryota</taxon>
        <taxon>Metazoa</taxon>
        <taxon>Ecdysozoa</taxon>
        <taxon>Arthropoda</taxon>
        <taxon>Crustacea</taxon>
        <taxon>Multicrustacea</taxon>
        <taxon>Malacostraca</taxon>
        <taxon>Eumalacostraca</taxon>
        <taxon>Eucarida</taxon>
        <taxon>Decapoda</taxon>
        <taxon>Pleocyemata</taxon>
        <taxon>Astacidea</taxon>
        <taxon>Nephropoidea</taxon>
        <taxon>Nephropidae</taxon>
        <taxon>Homarus</taxon>
    </lineage>
</organism>
<feature type="compositionally biased region" description="Low complexity" evidence="3">
    <location>
        <begin position="609"/>
        <end position="624"/>
    </location>
</feature>
<proteinExistence type="predicted"/>